<keyword evidence="4 7" id="KW-0812">Transmembrane</keyword>
<keyword evidence="5 7" id="KW-0472">Membrane</keyword>
<dbReference type="NCBIfam" id="TIGR04057">
    <property type="entry name" value="SusC_RagA_signa"/>
    <property type="match status" value="1"/>
</dbReference>
<dbReference type="SUPFAM" id="SSF56935">
    <property type="entry name" value="Porins"/>
    <property type="match status" value="1"/>
</dbReference>
<reference evidence="10 11" key="1">
    <citation type="submission" date="2018-08" db="EMBL/GenBank/DDBJ databases">
        <title>A genome reference for cultivated species of the human gut microbiota.</title>
        <authorList>
            <person name="Zou Y."/>
            <person name="Xue W."/>
            <person name="Luo G."/>
        </authorList>
    </citation>
    <scope>NUCLEOTIDE SEQUENCE [LARGE SCALE GENOMIC DNA]</scope>
    <source>
        <strain evidence="10 11">AF14-49</strain>
    </source>
</reference>
<evidence type="ECO:0000256" key="6">
    <source>
        <dbReference type="ARBA" id="ARBA00023237"/>
    </source>
</evidence>
<keyword evidence="6 7" id="KW-0998">Cell outer membrane</keyword>
<evidence type="ECO:0000259" key="8">
    <source>
        <dbReference type="Pfam" id="PF07660"/>
    </source>
</evidence>
<dbReference type="AlphaFoldDB" id="A0A412X5A6"/>
<evidence type="ECO:0000256" key="5">
    <source>
        <dbReference type="ARBA" id="ARBA00023136"/>
    </source>
</evidence>
<evidence type="ECO:0000256" key="7">
    <source>
        <dbReference type="PROSITE-ProRule" id="PRU01360"/>
    </source>
</evidence>
<dbReference type="GO" id="GO:0009279">
    <property type="term" value="C:cell outer membrane"/>
    <property type="evidence" value="ECO:0007669"/>
    <property type="project" value="UniProtKB-SubCell"/>
</dbReference>
<feature type="domain" description="TonB-dependent receptor plug" evidence="9">
    <location>
        <begin position="228"/>
        <end position="348"/>
    </location>
</feature>
<protein>
    <submittedName>
        <fullName evidence="10">SusC/RagA family TonB-linked outer membrane protein</fullName>
    </submittedName>
</protein>
<dbReference type="Gene3D" id="2.60.40.1120">
    <property type="entry name" value="Carboxypeptidase-like, regulatory domain"/>
    <property type="match status" value="1"/>
</dbReference>
<evidence type="ECO:0000256" key="2">
    <source>
        <dbReference type="ARBA" id="ARBA00022448"/>
    </source>
</evidence>
<dbReference type="InterPro" id="IPR023996">
    <property type="entry name" value="TonB-dep_OMP_SusC/RagA"/>
</dbReference>
<dbReference type="InterPro" id="IPR036942">
    <property type="entry name" value="Beta-barrel_TonB_sf"/>
</dbReference>
<dbReference type="PROSITE" id="PS52016">
    <property type="entry name" value="TONB_DEPENDENT_REC_3"/>
    <property type="match status" value="1"/>
</dbReference>
<dbReference type="EMBL" id="QRZA01000003">
    <property type="protein sequence ID" value="RGV35778.1"/>
    <property type="molecule type" value="Genomic_DNA"/>
</dbReference>
<evidence type="ECO:0000256" key="4">
    <source>
        <dbReference type="ARBA" id="ARBA00022692"/>
    </source>
</evidence>
<dbReference type="InterPro" id="IPR037066">
    <property type="entry name" value="Plug_dom_sf"/>
</dbReference>
<organism evidence="10 11">
    <name type="scientific">Butyricimonas virosa</name>
    <dbReference type="NCBI Taxonomy" id="544645"/>
    <lineage>
        <taxon>Bacteria</taxon>
        <taxon>Pseudomonadati</taxon>
        <taxon>Bacteroidota</taxon>
        <taxon>Bacteroidia</taxon>
        <taxon>Bacteroidales</taxon>
        <taxon>Odoribacteraceae</taxon>
        <taxon>Butyricimonas</taxon>
    </lineage>
</organism>
<dbReference type="InterPro" id="IPR012910">
    <property type="entry name" value="Plug_dom"/>
</dbReference>
<comment type="similarity">
    <text evidence="7">Belongs to the TonB-dependent receptor family.</text>
</comment>
<evidence type="ECO:0000259" key="9">
    <source>
        <dbReference type="Pfam" id="PF07715"/>
    </source>
</evidence>
<gene>
    <name evidence="10" type="ORF">DWW18_03065</name>
</gene>
<name>A0A412X5A6_9BACT</name>
<comment type="caution">
    <text evidence="10">The sequence shown here is derived from an EMBL/GenBank/DDBJ whole genome shotgun (WGS) entry which is preliminary data.</text>
</comment>
<dbReference type="NCBIfam" id="TIGR04056">
    <property type="entry name" value="OMP_RagA_SusC"/>
    <property type="match status" value="1"/>
</dbReference>
<dbReference type="STRING" id="1121130.GCA_000519105_02151"/>
<evidence type="ECO:0000256" key="1">
    <source>
        <dbReference type="ARBA" id="ARBA00004571"/>
    </source>
</evidence>
<evidence type="ECO:0000256" key="3">
    <source>
        <dbReference type="ARBA" id="ARBA00022452"/>
    </source>
</evidence>
<dbReference type="Gene3D" id="2.40.170.20">
    <property type="entry name" value="TonB-dependent receptor, beta-barrel domain"/>
    <property type="match status" value="1"/>
</dbReference>
<dbReference type="SUPFAM" id="SSF49464">
    <property type="entry name" value="Carboxypeptidase regulatory domain-like"/>
    <property type="match status" value="1"/>
</dbReference>
<dbReference type="InterPro" id="IPR011662">
    <property type="entry name" value="Secretin/TonB_short_N"/>
</dbReference>
<keyword evidence="3 7" id="KW-1134">Transmembrane beta strand</keyword>
<dbReference type="Proteomes" id="UP000283589">
    <property type="component" value="Unassembled WGS sequence"/>
</dbReference>
<dbReference type="InterPro" id="IPR023997">
    <property type="entry name" value="TonB-dep_OMP_SusC/RagA_CS"/>
</dbReference>
<dbReference type="InterPro" id="IPR039426">
    <property type="entry name" value="TonB-dep_rcpt-like"/>
</dbReference>
<evidence type="ECO:0000313" key="10">
    <source>
        <dbReference type="EMBL" id="RGV35778.1"/>
    </source>
</evidence>
<dbReference type="Pfam" id="PF07660">
    <property type="entry name" value="STN"/>
    <property type="match status" value="1"/>
</dbReference>
<dbReference type="Pfam" id="PF13715">
    <property type="entry name" value="CarbopepD_reg_2"/>
    <property type="match status" value="1"/>
</dbReference>
<proteinExistence type="inferred from homology"/>
<keyword evidence="2 7" id="KW-0813">Transport</keyword>
<feature type="domain" description="Secretin/TonB short N-terminal" evidence="8">
    <location>
        <begin position="76"/>
        <end position="119"/>
    </location>
</feature>
<accession>A0A412X5A6</accession>
<comment type="subcellular location">
    <subcellularLocation>
        <location evidence="1 7">Cell outer membrane</location>
        <topology evidence="1 7">Multi-pass membrane protein</topology>
    </subcellularLocation>
</comment>
<dbReference type="InterPro" id="IPR008969">
    <property type="entry name" value="CarboxyPept-like_regulatory"/>
</dbReference>
<evidence type="ECO:0000313" key="11">
    <source>
        <dbReference type="Proteomes" id="UP000283589"/>
    </source>
</evidence>
<dbReference type="Pfam" id="PF07715">
    <property type="entry name" value="Plug"/>
    <property type="match status" value="1"/>
</dbReference>
<sequence length="1115" mass="126365">MKKKRCSIPIWRDSLRKLWIMTRFLFIFVFVASLHVSAALHSQNKMVTLHLKGVSLEEVIQSLKLQTDYGFFYNIDSKDIKKMTNISVDVKNMALEDVLLQILKGTNLTYSIVNDVVILNTRNSIVVNDSVRKNHVLVGRVMDMNKEPLPGVTVRLENTSMGTATNFEGVFSFRLPVEKGKLILSFVGFKTKGVEFKLPSDTLKIVLEEEVENVEEVVVTGYFNKAKESFTGSEVTIETEELKKVGALSITQALSAFDPSIRLAESLTNGSNPNVLPDITIRGENGFDLRANADDATTNPNAPLYILDGVEVSAERVYDMDVNRVESITILKDASATALYGSRASNGVIVITTIRPKSGQIRVSLNANYNISVPDLRDYNLMNAEEKLEYERLAGLYQDTDYLEQCKLDELYNSRLEEVRKGVNTYWLSQPLTTSLNQRYSINFEGGDEYFRYGIDLRYDTDKGVMKQSGRDRLGINLTFNYNIGTNFFIRNDLAVDNVKAKNSPYNEFYLYANQNPYDRIYDENGKFVEKLSSGDWNPLYNAHLAKKNTSTYTSIQDNFNIDWRIIPALRLQGRISYTRQFDKRDLFKSPESLDYSTETDPKKKGTYFRSNSQSDKFDGNLTLQYNKVLGVHSLNVGVGSNLTESTEEGDSYTGVGFVNPNMIFIGAATSFKENSSPDGSYDKSRLVGFFGNVNYGYDNRYFLDLSFRTDGSSKFGRNSRFAPFWSVGVAWNVHKEAFWSGDEKSSLKLRASVGSTGTTNFSSTQALTTYNYDFSKIYNGVFGVSLAGYGNPELKWQNTISYNVGVDMTLLKGLVTFNGDFYIKNTENLLLPLTVAPSTGFSSYVENIGKLRNTGIEGRLRLNLIRDTQRDLRWNVTLSAFHNKSKITKLSNQLEEINKYANSDWYNQGTVVYRQYEAGRSQTALMMVRSGGIDPATGNEVYIKRNGELTFEYDANDKVKCGDMKPTIEGNVNTNLTWKGFTLYMLFKYQFGAKAYNGTLASKVEGANPYKNADKRVLYDRWKEPGDHAKFRRIDDRTSPYQTTRLVFDNDLFSLSSVSLSYELPREISQKIYADRVRLMLSTTDVFRLSTIKQERGTSYPFARTFNLSLNVTF</sequence>
<dbReference type="Gene3D" id="2.170.130.10">
    <property type="entry name" value="TonB-dependent receptor, plug domain"/>
    <property type="match status" value="1"/>
</dbReference>